<proteinExistence type="predicted"/>
<accession>A0A1F5DNT3</accession>
<comment type="caution">
    <text evidence="1">The sequence shown here is derived from an EMBL/GenBank/DDBJ whole genome shotgun (WGS) entry which is preliminary data.</text>
</comment>
<gene>
    <name evidence="1" type="ORF">A2V71_01520</name>
</gene>
<protein>
    <submittedName>
        <fullName evidence="1">Uncharacterized protein</fullName>
    </submittedName>
</protein>
<dbReference type="AlphaFoldDB" id="A0A1F5DNT3"/>
<evidence type="ECO:0000313" key="1">
    <source>
        <dbReference type="EMBL" id="OGD56782.1"/>
    </source>
</evidence>
<reference evidence="1 2" key="1">
    <citation type="journal article" date="2016" name="Nat. Commun.">
        <title>Thousands of microbial genomes shed light on interconnected biogeochemical processes in an aquifer system.</title>
        <authorList>
            <person name="Anantharaman K."/>
            <person name="Brown C.T."/>
            <person name="Hug L.A."/>
            <person name="Sharon I."/>
            <person name="Castelle C.J."/>
            <person name="Probst A.J."/>
            <person name="Thomas B.C."/>
            <person name="Singh A."/>
            <person name="Wilkins M.J."/>
            <person name="Karaoz U."/>
            <person name="Brodie E.L."/>
            <person name="Williams K.H."/>
            <person name="Hubbard S.S."/>
            <person name="Banfield J.F."/>
        </authorList>
    </citation>
    <scope>NUCLEOTIDE SEQUENCE [LARGE SCALE GENOMIC DNA]</scope>
</reference>
<name>A0A1F5DNT3_9BACT</name>
<organism evidence="1 2">
    <name type="scientific">Candidatus Berkelbacteria bacterium RBG_13_40_8</name>
    <dbReference type="NCBI Taxonomy" id="1797467"/>
    <lineage>
        <taxon>Bacteria</taxon>
        <taxon>Candidatus Berkelbacteria</taxon>
    </lineage>
</organism>
<dbReference type="Proteomes" id="UP000178764">
    <property type="component" value="Unassembled WGS sequence"/>
</dbReference>
<dbReference type="EMBL" id="MEZT01000013">
    <property type="protein sequence ID" value="OGD56782.1"/>
    <property type="molecule type" value="Genomic_DNA"/>
</dbReference>
<sequence length="120" mass="14520">MAQQDKQFETIIKKLNDFDKSFDKVDKRFDKNDERFVKNDRKMDILIKKSLFVDDRFFTVSQEIKKSKDEILTVFDKVMVIIQRLDQERVFTFAAVKRLQEQQESQQKEIIKIKQVLNIK</sequence>
<evidence type="ECO:0000313" key="2">
    <source>
        <dbReference type="Proteomes" id="UP000178764"/>
    </source>
</evidence>